<reference evidence="3" key="1">
    <citation type="submission" date="2016-02" db="EMBL/GenBank/DDBJ databases">
        <title>WGS assembly of Manihot esculenta.</title>
        <authorList>
            <person name="Bredeson J.V."/>
            <person name="Prochnik S.E."/>
            <person name="Lyons J.B."/>
            <person name="Schmutz J."/>
            <person name="Grimwood J."/>
            <person name="Vrebalov J."/>
            <person name="Bart R.S."/>
            <person name="Amuge T."/>
            <person name="Ferguson M.E."/>
            <person name="Green R."/>
            <person name="Putnam N."/>
            <person name="Stites J."/>
            <person name="Rounsley S."/>
            <person name="Rokhsar D.S."/>
        </authorList>
    </citation>
    <scope>NUCLEOTIDE SEQUENCE [LARGE SCALE GENOMIC DNA]</scope>
    <source>
        <tissue evidence="3">Leaf</tissue>
    </source>
</reference>
<dbReference type="AlphaFoldDB" id="A0A2C9U6J9"/>
<feature type="compositionally biased region" description="Basic and acidic residues" evidence="1">
    <location>
        <begin position="59"/>
        <end position="87"/>
    </location>
</feature>
<feature type="transmembrane region" description="Helical" evidence="2">
    <location>
        <begin position="26"/>
        <end position="46"/>
    </location>
</feature>
<accession>A0A2C9U6J9</accession>
<keyword evidence="2" id="KW-0472">Membrane</keyword>
<sequence length="95" mass="10944">MESTSPLNLNLGPSTAVRFPCNNHHVLYLLPLIISPSLSSSSLLLLPFTNRTIQFKHNSIKDKEKKKEKQRGKLREEEHGFTQEKKNPTLISHFY</sequence>
<keyword evidence="2" id="KW-1133">Transmembrane helix</keyword>
<name>A0A2C9U6J9_MANES</name>
<evidence type="ECO:0000256" key="1">
    <source>
        <dbReference type="SAM" id="MobiDB-lite"/>
    </source>
</evidence>
<keyword evidence="2" id="KW-0812">Transmembrane</keyword>
<dbReference type="EMBL" id="CM004403">
    <property type="protein sequence ID" value="OAY24806.1"/>
    <property type="molecule type" value="Genomic_DNA"/>
</dbReference>
<organism evidence="3">
    <name type="scientific">Manihot esculenta</name>
    <name type="common">Cassava</name>
    <name type="synonym">Jatropha manihot</name>
    <dbReference type="NCBI Taxonomy" id="3983"/>
    <lineage>
        <taxon>Eukaryota</taxon>
        <taxon>Viridiplantae</taxon>
        <taxon>Streptophyta</taxon>
        <taxon>Embryophyta</taxon>
        <taxon>Tracheophyta</taxon>
        <taxon>Spermatophyta</taxon>
        <taxon>Magnoliopsida</taxon>
        <taxon>eudicotyledons</taxon>
        <taxon>Gunneridae</taxon>
        <taxon>Pentapetalae</taxon>
        <taxon>rosids</taxon>
        <taxon>fabids</taxon>
        <taxon>Malpighiales</taxon>
        <taxon>Euphorbiaceae</taxon>
        <taxon>Crotonoideae</taxon>
        <taxon>Manihoteae</taxon>
        <taxon>Manihot</taxon>
    </lineage>
</organism>
<evidence type="ECO:0000313" key="3">
    <source>
        <dbReference type="EMBL" id="OAY24806.1"/>
    </source>
</evidence>
<feature type="region of interest" description="Disordered" evidence="1">
    <location>
        <begin position="58"/>
        <end position="95"/>
    </location>
</feature>
<proteinExistence type="predicted"/>
<protein>
    <submittedName>
        <fullName evidence="3">Uncharacterized protein</fullName>
    </submittedName>
</protein>
<evidence type="ECO:0000256" key="2">
    <source>
        <dbReference type="SAM" id="Phobius"/>
    </source>
</evidence>
<gene>
    <name evidence="3" type="ORF">MANES_17G045100</name>
</gene>